<evidence type="ECO:0000313" key="4">
    <source>
        <dbReference type="EMBL" id="PGS99281.1"/>
    </source>
</evidence>
<organism evidence="4 5">
    <name type="scientific">Bacillus cereus</name>
    <dbReference type="NCBI Taxonomy" id="1396"/>
    <lineage>
        <taxon>Bacteria</taxon>
        <taxon>Bacillati</taxon>
        <taxon>Bacillota</taxon>
        <taxon>Bacilli</taxon>
        <taxon>Bacillales</taxon>
        <taxon>Bacillaceae</taxon>
        <taxon>Bacillus</taxon>
        <taxon>Bacillus cereus group</taxon>
    </lineage>
</organism>
<accession>A0A2C1DFT0</accession>
<gene>
    <name evidence="4" type="ORF">COD09_18405</name>
</gene>
<sequence>MITSKLKDGEQYLILQGIKHWCKIAGSKHNTIPLIIVHGGPGGNHYVFERTIGVKLEEFSTVIYYEQRGSGRSQAPKNDNDYSIDTLVKDLEELRKVLNIPKIHLLGYSFGGQLCLEYALKHPKFVEKLILQAPSIGDYERMYNIQLNGFSAIAQGEVKQRIDTLCNSEISLEEKYNQVWQLVDTDTVDSLLFVNQKFAKLNRSLWEESRLINTGIMAKTLFKNQPFIPLIERVENIKVDTLIIVGEHDRNTGIEISKDIANNIKNSHHVIFEHSAHFPDIEETDKVTETIVKFLIS</sequence>
<dbReference type="GO" id="GO:0016020">
    <property type="term" value="C:membrane"/>
    <property type="evidence" value="ECO:0007669"/>
    <property type="project" value="TreeGrafter"/>
</dbReference>
<reference evidence="4 5" key="1">
    <citation type="submission" date="2017-09" db="EMBL/GenBank/DDBJ databases">
        <title>Large-scale bioinformatics analysis of Bacillus genomes uncovers conserved roles of natural products in bacterial physiology.</title>
        <authorList>
            <consortium name="Agbiome Team Llc"/>
            <person name="Bleich R.M."/>
            <person name="Grubbs K.J."/>
            <person name="Santa Maria K.C."/>
            <person name="Allen S.E."/>
            <person name="Farag S."/>
            <person name="Shank E.A."/>
            <person name="Bowers A."/>
        </authorList>
    </citation>
    <scope>NUCLEOTIDE SEQUENCE [LARGE SCALE GENOMIC DNA]</scope>
    <source>
        <strain evidence="4 5">AFS041432</strain>
    </source>
</reference>
<dbReference type="Pfam" id="PF00561">
    <property type="entry name" value="Abhydrolase_1"/>
    <property type="match status" value="1"/>
</dbReference>
<dbReference type="InterPro" id="IPR002410">
    <property type="entry name" value="Peptidase_S33"/>
</dbReference>
<name>A0A2C1DFT0_BACCE</name>
<dbReference type="RefSeq" id="WP_000633110.1">
    <property type="nucleotide sequence ID" value="NZ_NULO01000062.1"/>
</dbReference>
<dbReference type="PANTHER" id="PTHR43798:SF31">
    <property type="entry name" value="AB HYDROLASE SUPERFAMILY PROTEIN YCLE"/>
    <property type="match status" value="1"/>
</dbReference>
<evidence type="ECO:0000259" key="3">
    <source>
        <dbReference type="Pfam" id="PF00561"/>
    </source>
</evidence>
<dbReference type="PRINTS" id="PR00793">
    <property type="entry name" value="PROAMNOPTASE"/>
</dbReference>
<feature type="domain" description="AB hydrolase-1" evidence="3">
    <location>
        <begin position="33"/>
        <end position="282"/>
    </location>
</feature>
<dbReference type="SUPFAM" id="SSF53474">
    <property type="entry name" value="alpha/beta-Hydrolases"/>
    <property type="match status" value="1"/>
</dbReference>
<dbReference type="InterPro" id="IPR050266">
    <property type="entry name" value="AB_hydrolase_sf"/>
</dbReference>
<dbReference type="InterPro" id="IPR029058">
    <property type="entry name" value="AB_hydrolase_fold"/>
</dbReference>
<dbReference type="AlphaFoldDB" id="A0A2C1DFT0"/>
<protein>
    <submittedName>
        <fullName evidence="4">Proline iminopeptidase</fullName>
    </submittedName>
</protein>
<dbReference type="EMBL" id="NULO01000062">
    <property type="protein sequence ID" value="PGS99281.1"/>
    <property type="molecule type" value="Genomic_DNA"/>
</dbReference>
<dbReference type="Gene3D" id="3.40.50.1820">
    <property type="entry name" value="alpha/beta hydrolase"/>
    <property type="match status" value="1"/>
</dbReference>
<evidence type="ECO:0000313" key="5">
    <source>
        <dbReference type="Proteomes" id="UP000225872"/>
    </source>
</evidence>
<keyword evidence="2" id="KW-0378">Hydrolase</keyword>
<dbReference type="PANTHER" id="PTHR43798">
    <property type="entry name" value="MONOACYLGLYCEROL LIPASE"/>
    <property type="match status" value="1"/>
</dbReference>
<dbReference type="GO" id="GO:0004177">
    <property type="term" value="F:aminopeptidase activity"/>
    <property type="evidence" value="ECO:0007669"/>
    <property type="project" value="UniProtKB-EC"/>
</dbReference>
<dbReference type="GO" id="GO:0006508">
    <property type="term" value="P:proteolysis"/>
    <property type="evidence" value="ECO:0007669"/>
    <property type="project" value="InterPro"/>
</dbReference>
<evidence type="ECO:0000256" key="1">
    <source>
        <dbReference type="ARBA" id="ARBA00010088"/>
    </source>
</evidence>
<evidence type="ECO:0000256" key="2">
    <source>
        <dbReference type="ARBA" id="ARBA00022801"/>
    </source>
</evidence>
<dbReference type="InterPro" id="IPR000073">
    <property type="entry name" value="AB_hydrolase_1"/>
</dbReference>
<proteinExistence type="inferred from homology"/>
<dbReference type="Proteomes" id="UP000225872">
    <property type="component" value="Unassembled WGS sequence"/>
</dbReference>
<comment type="similarity">
    <text evidence="1">Belongs to the peptidase S33 family.</text>
</comment>
<comment type="caution">
    <text evidence="4">The sequence shown here is derived from an EMBL/GenBank/DDBJ whole genome shotgun (WGS) entry which is preliminary data.</text>
</comment>